<gene>
    <name evidence="2" type="ORF">H5410_042144</name>
</gene>
<sequence length="95" mass="10885">MHSAIRPLVYFIAFQLLPSASLRFGSLGDIVLLRGTVQRRADCSFFFADLIFSFKAQHSGILGEVKTIRRLTECIRRFSSLLFFVFLAVLFFFAK</sequence>
<evidence type="ECO:0000313" key="2">
    <source>
        <dbReference type="EMBL" id="KAG5591630.1"/>
    </source>
</evidence>
<evidence type="ECO:0000256" key="1">
    <source>
        <dbReference type="SAM" id="Phobius"/>
    </source>
</evidence>
<organism evidence="2 3">
    <name type="scientific">Solanum commersonii</name>
    <name type="common">Commerson's wild potato</name>
    <name type="synonym">Commerson's nightshade</name>
    <dbReference type="NCBI Taxonomy" id="4109"/>
    <lineage>
        <taxon>Eukaryota</taxon>
        <taxon>Viridiplantae</taxon>
        <taxon>Streptophyta</taxon>
        <taxon>Embryophyta</taxon>
        <taxon>Tracheophyta</taxon>
        <taxon>Spermatophyta</taxon>
        <taxon>Magnoliopsida</taxon>
        <taxon>eudicotyledons</taxon>
        <taxon>Gunneridae</taxon>
        <taxon>Pentapetalae</taxon>
        <taxon>asterids</taxon>
        <taxon>lamiids</taxon>
        <taxon>Solanales</taxon>
        <taxon>Solanaceae</taxon>
        <taxon>Solanoideae</taxon>
        <taxon>Solaneae</taxon>
        <taxon>Solanum</taxon>
    </lineage>
</organism>
<reference evidence="2 3" key="1">
    <citation type="submission" date="2020-09" db="EMBL/GenBank/DDBJ databases">
        <title>De no assembly of potato wild relative species, Solanum commersonii.</title>
        <authorList>
            <person name="Cho K."/>
        </authorList>
    </citation>
    <scope>NUCLEOTIDE SEQUENCE [LARGE SCALE GENOMIC DNA]</scope>
    <source>
        <strain evidence="2">LZ3.2</strain>
        <tissue evidence="2">Leaf</tissue>
    </source>
</reference>
<keyword evidence="1" id="KW-0472">Membrane</keyword>
<dbReference type="AlphaFoldDB" id="A0A9J5XXM4"/>
<proteinExistence type="predicted"/>
<dbReference type="Proteomes" id="UP000824120">
    <property type="component" value="Chromosome 8"/>
</dbReference>
<accession>A0A9J5XXM4</accession>
<comment type="caution">
    <text evidence="2">The sequence shown here is derived from an EMBL/GenBank/DDBJ whole genome shotgun (WGS) entry which is preliminary data.</text>
</comment>
<name>A0A9J5XXM4_SOLCO</name>
<keyword evidence="1" id="KW-1133">Transmembrane helix</keyword>
<keyword evidence="3" id="KW-1185">Reference proteome</keyword>
<keyword evidence="1" id="KW-0812">Transmembrane</keyword>
<dbReference type="EMBL" id="JACXVP010000008">
    <property type="protein sequence ID" value="KAG5591630.1"/>
    <property type="molecule type" value="Genomic_DNA"/>
</dbReference>
<protein>
    <submittedName>
        <fullName evidence="2">Uncharacterized protein</fullName>
    </submittedName>
</protein>
<feature type="transmembrane region" description="Helical" evidence="1">
    <location>
        <begin position="78"/>
        <end position="94"/>
    </location>
</feature>
<evidence type="ECO:0000313" key="3">
    <source>
        <dbReference type="Proteomes" id="UP000824120"/>
    </source>
</evidence>